<dbReference type="SUPFAM" id="SSF52833">
    <property type="entry name" value="Thioredoxin-like"/>
    <property type="match status" value="1"/>
</dbReference>
<dbReference type="GO" id="GO:0016209">
    <property type="term" value="F:antioxidant activity"/>
    <property type="evidence" value="ECO:0007669"/>
    <property type="project" value="InterPro"/>
</dbReference>
<dbReference type="CDD" id="cd02966">
    <property type="entry name" value="TlpA_like_family"/>
    <property type="match status" value="1"/>
</dbReference>
<evidence type="ECO:0000259" key="2">
    <source>
        <dbReference type="PROSITE" id="PS50853"/>
    </source>
</evidence>
<dbReference type="CDD" id="cd00063">
    <property type="entry name" value="FN3"/>
    <property type="match status" value="1"/>
</dbReference>
<gene>
    <name evidence="4" type="ORF">A3E15_01935</name>
</gene>
<dbReference type="InterPro" id="IPR013766">
    <property type="entry name" value="Thioredoxin_domain"/>
</dbReference>
<dbReference type="GO" id="GO:0005509">
    <property type="term" value="F:calcium ion binding"/>
    <property type="evidence" value="ECO:0007669"/>
    <property type="project" value="InterPro"/>
</dbReference>
<dbReference type="PROSITE" id="PS50853">
    <property type="entry name" value="FN3"/>
    <property type="match status" value="1"/>
</dbReference>
<feature type="domain" description="Thioredoxin" evidence="3">
    <location>
        <begin position="600"/>
        <end position="732"/>
    </location>
</feature>
<dbReference type="InterPro" id="IPR036249">
    <property type="entry name" value="Thioredoxin-like_sf"/>
</dbReference>
<dbReference type="Gene3D" id="2.60.40.10">
    <property type="entry name" value="Immunoglobulins"/>
    <property type="match status" value="1"/>
</dbReference>
<organism evidence="4 5">
    <name type="scientific">Candidatus Woesebacteria bacterium RIFCSPHIGHO2_12_FULL_42_9</name>
    <dbReference type="NCBI Taxonomy" id="1802511"/>
    <lineage>
        <taxon>Bacteria</taxon>
        <taxon>Candidatus Woeseibacteriota</taxon>
    </lineage>
</organism>
<evidence type="ECO:0000313" key="4">
    <source>
        <dbReference type="EMBL" id="OGM54916.1"/>
    </source>
</evidence>
<sequence>MPRKVLFALFLVLFSLITIRYALNPDKTQAAISACSVTVGPNFQNVGSSGTLSFGITNNDESSNSIRWIKITAPSSNFVITNATGLYQSSAEINSSATEVTIKLSGLSPAEYGEYYLSITTGDNIMPAQSFAVQVSDTDAGDNPVSCSGDTGVSIPSPGQEIINISNLLVSFTDTSAVISWNTDANATSQVEYGTTNQYGSTKTDSSLVTTHSVNLTGLSSSTVYHFRVTSVNADNDTAQLTDNTFTTATAGTTTTSTVTVTATTTKTISDTTSPGISISTIFSEPYETAPVISGVATDNSGVSQVEYSIDGGKNWIPVDDFGKTGAKSTTFSFLPSIIDDGNYDIKVRATDSSGNKTVSKTYALVIDRLQPRVGGVLFSLGPMVLLPDVQGNIFTIEGLDTKVTLSAVGGPIKLDILSGNQTFSFVRNIESGLWSGVLSFVKHGIFSLATKSVDGANNSTEGTLGTVISLEAGRVVSGETPLKEAKVSVYAFESGLGEFLAWNAAPYGQESPQDVGSQGEYKLILPPGKYYLEVSAPGYSRVRTSIFEISRPTPITQNFSLNKRIGLHLGRIFIGLPDFKNRVVDIQNDLPEAGEKVSTKAGAALPDFLFESEEQAVSNISLLGKPTVLTFISTWAPESSDQLSALEAFAEEFKEINVYAVAEQEGKGKVETFKKVGGYEVEIVADSDGVLIEPLSLSYFPSHVFVDRKGVIQKVVVGFLSKEEIVQNLLN</sequence>
<feature type="domain" description="Cadherin" evidence="1">
    <location>
        <begin position="22"/>
        <end position="146"/>
    </location>
</feature>
<dbReference type="Gene3D" id="2.60.40.650">
    <property type="match status" value="1"/>
</dbReference>
<evidence type="ECO:0000313" key="5">
    <source>
        <dbReference type="Proteomes" id="UP000177794"/>
    </source>
</evidence>
<dbReference type="GO" id="GO:0016020">
    <property type="term" value="C:membrane"/>
    <property type="evidence" value="ECO:0007669"/>
    <property type="project" value="InterPro"/>
</dbReference>
<reference evidence="4 5" key="1">
    <citation type="journal article" date="2016" name="Nat. Commun.">
        <title>Thousands of microbial genomes shed light on interconnected biogeochemical processes in an aquifer system.</title>
        <authorList>
            <person name="Anantharaman K."/>
            <person name="Brown C.T."/>
            <person name="Hug L.A."/>
            <person name="Sharon I."/>
            <person name="Castelle C.J."/>
            <person name="Probst A.J."/>
            <person name="Thomas B.C."/>
            <person name="Singh A."/>
            <person name="Wilkins M.J."/>
            <person name="Karaoz U."/>
            <person name="Brodie E.L."/>
            <person name="Williams K.H."/>
            <person name="Hubbard S.S."/>
            <person name="Banfield J.F."/>
        </authorList>
    </citation>
    <scope>NUCLEOTIDE SEQUENCE [LARGE SCALE GENOMIC DNA]</scope>
</reference>
<feature type="domain" description="Fibronectin type-III" evidence="2">
    <location>
        <begin position="155"/>
        <end position="251"/>
    </location>
</feature>
<dbReference type="InterPro" id="IPR050553">
    <property type="entry name" value="Thioredoxin_ResA/DsbE_sf"/>
</dbReference>
<dbReference type="PROSITE" id="PS51352">
    <property type="entry name" value="THIOREDOXIN_2"/>
    <property type="match status" value="1"/>
</dbReference>
<dbReference type="SUPFAM" id="SSF49464">
    <property type="entry name" value="Carboxypeptidase regulatory domain-like"/>
    <property type="match status" value="1"/>
</dbReference>
<dbReference type="PROSITE" id="PS50268">
    <property type="entry name" value="CADHERIN_2"/>
    <property type="match status" value="1"/>
</dbReference>
<dbReference type="GO" id="GO:0007156">
    <property type="term" value="P:homophilic cell adhesion via plasma membrane adhesion molecules"/>
    <property type="evidence" value="ECO:0007669"/>
    <property type="project" value="InterPro"/>
</dbReference>
<dbReference type="InterPro" id="IPR008969">
    <property type="entry name" value="CarboxyPept-like_regulatory"/>
</dbReference>
<comment type="caution">
    <text evidence="4">The sequence shown here is derived from an EMBL/GenBank/DDBJ whole genome shotgun (WGS) entry which is preliminary data.</text>
</comment>
<dbReference type="Pfam" id="PF00578">
    <property type="entry name" value="AhpC-TSA"/>
    <property type="match status" value="1"/>
</dbReference>
<dbReference type="PANTHER" id="PTHR42852">
    <property type="entry name" value="THIOL:DISULFIDE INTERCHANGE PROTEIN DSBE"/>
    <property type="match status" value="1"/>
</dbReference>
<dbReference type="SUPFAM" id="SSF81296">
    <property type="entry name" value="E set domains"/>
    <property type="match status" value="1"/>
</dbReference>
<dbReference type="SUPFAM" id="SSF49363">
    <property type="entry name" value="Purple acid phosphatase, N-terminal domain"/>
    <property type="match status" value="1"/>
</dbReference>
<dbReference type="InterPro" id="IPR015914">
    <property type="entry name" value="PAPs_N"/>
</dbReference>
<dbReference type="InterPro" id="IPR013783">
    <property type="entry name" value="Ig-like_fold"/>
</dbReference>
<dbReference type="Pfam" id="PF19077">
    <property type="entry name" value="Big_13"/>
    <property type="match status" value="1"/>
</dbReference>
<protein>
    <recommendedName>
        <fullName evidence="6">Fibronectin type-III domain-containing protein</fullName>
    </recommendedName>
</protein>
<accession>A0A1F8AT30</accession>
<dbReference type="Gene3D" id="2.60.40.1120">
    <property type="entry name" value="Carboxypeptidase-like, regulatory domain"/>
    <property type="match status" value="1"/>
</dbReference>
<proteinExistence type="predicted"/>
<dbReference type="InterPro" id="IPR000866">
    <property type="entry name" value="AhpC/TSA"/>
</dbReference>
<dbReference type="GO" id="GO:0003993">
    <property type="term" value="F:acid phosphatase activity"/>
    <property type="evidence" value="ECO:0007669"/>
    <property type="project" value="InterPro"/>
</dbReference>
<dbReference type="InterPro" id="IPR008963">
    <property type="entry name" value="Purple_acid_Pase-like_N"/>
</dbReference>
<dbReference type="Gene3D" id="3.40.30.10">
    <property type="entry name" value="Glutaredoxin"/>
    <property type="match status" value="1"/>
</dbReference>
<dbReference type="PANTHER" id="PTHR42852:SF13">
    <property type="entry name" value="PROTEIN DIPZ"/>
    <property type="match status" value="1"/>
</dbReference>
<dbReference type="Proteomes" id="UP000177794">
    <property type="component" value="Unassembled WGS sequence"/>
</dbReference>
<dbReference type="InterPro" id="IPR044016">
    <property type="entry name" value="Big_13"/>
</dbReference>
<dbReference type="InterPro" id="IPR014756">
    <property type="entry name" value="Ig_E-set"/>
</dbReference>
<dbReference type="SMART" id="SM00060">
    <property type="entry name" value="FN3"/>
    <property type="match status" value="1"/>
</dbReference>
<dbReference type="AlphaFoldDB" id="A0A1F8AT30"/>
<evidence type="ECO:0000259" key="3">
    <source>
        <dbReference type="PROSITE" id="PS51352"/>
    </source>
</evidence>
<dbReference type="Pfam" id="PF16656">
    <property type="entry name" value="Pur_ac_phosph_N"/>
    <property type="match status" value="1"/>
</dbReference>
<dbReference type="EMBL" id="MGGX01000030">
    <property type="protein sequence ID" value="OGM54916.1"/>
    <property type="molecule type" value="Genomic_DNA"/>
</dbReference>
<dbReference type="GO" id="GO:0016491">
    <property type="term" value="F:oxidoreductase activity"/>
    <property type="evidence" value="ECO:0007669"/>
    <property type="project" value="InterPro"/>
</dbReference>
<dbReference type="InterPro" id="IPR002126">
    <property type="entry name" value="Cadherin-like_dom"/>
</dbReference>
<name>A0A1F8AT30_9BACT</name>
<dbReference type="InterPro" id="IPR003961">
    <property type="entry name" value="FN3_dom"/>
</dbReference>
<evidence type="ECO:0008006" key="6">
    <source>
        <dbReference type="Google" id="ProtNLM"/>
    </source>
</evidence>
<evidence type="ECO:0000259" key="1">
    <source>
        <dbReference type="PROSITE" id="PS50268"/>
    </source>
</evidence>